<keyword evidence="3" id="KW-1185">Reference proteome</keyword>
<dbReference type="Gene3D" id="1.20.140.10">
    <property type="entry name" value="Butyryl-CoA Dehydrogenase, subunit A, domain 3"/>
    <property type="match status" value="1"/>
</dbReference>
<evidence type="ECO:0000313" key="2">
    <source>
        <dbReference type="EMBL" id="QQC64902.1"/>
    </source>
</evidence>
<evidence type="ECO:0000313" key="3">
    <source>
        <dbReference type="Proteomes" id="UP000595610"/>
    </source>
</evidence>
<dbReference type="Proteomes" id="UP000595610">
    <property type="component" value="Chromosome 1"/>
</dbReference>
<dbReference type="PANTHER" id="PTHR43884:SF12">
    <property type="entry name" value="ISOVALERYL-COA DEHYDROGENASE, MITOCHONDRIAL-RELATED"/>
    <property type="match status" value="1"/>
</dbReference>
<dbReference type="Pfam" id="PF02771">
    <property type="entry name" value="Acyl-CoA_dh_N"/>
    <property type="match status" value="1"/>
</dbReference>
<dbReference type="GO" id="GO:0003995">
    <property type="term" value="F:acyl-CoA dehydrogenase activity"/>
    <property type="evidence" value="ECO:0007669"/>
    <property type="project" value="TreeGrafter"/>
</dbReference>
<dbReference type="SUPFAM" id="SSF56645">
    <property type="entry name" value="Acyl-CoA dehydrogenase NM domain-like"/>
    <property type="match status" value="1"/>
</dbReference>
<dbReference type="InterPro" id="IPR009100">
    <property type="entry name" value="AcylCoA_DH/oxidase_NM_dom_sf"/>
</dbReference>
<organism evidence="2 3">
    <name type="scientific">Paraburkholderia ginsengisoli</name>
    <dbReference type="NCBI Taxonomy" id="311231"/>
    <lineage>
        <taxon>Bacteria</taxon>
        <taxon>Pseudomonadati</taxon>
        <taxon>Pseudomonadota</taxon>
        <taxon>Betaproteobacteria</taxon>
        <taxon>Burkholderiales</taxon>
        <taxon>Burkholderiaceae</taxon>
        <taxon>Paraburkholderia</taxon>
    </lineage>
</organism>
<proteinExistence type="predicted"/>
<dbReference type="RefSeq" id="WP_042323971.1">
    <property type="nucleotide sequence ID" value="NZ_CP066075.1"/>
</dbReference>
<reference evidence="2 3" key="1">
    <citation type="submission" date="2020-12" db="EMBL/GenBank/DDBJ databases">
        <title>FDA dAtabase for Regulatory Grade micrObial Sequences (FDA-ARGOS): Supporting development and validation of Infectious Disease Dx tests.</title>
        <authorList>
            <person name="Nelson B."/>
            <person name="Plummer A."/>
            <person name="Tallon L."/>
            <person name="Sadzewicz L."/>
            <person name="Zhao X."/>
            <person name="Boylan J."/>
            <person name="Ott S."/>
            <person name="Bowen H."/>
            <person name="Vavikolanu K."/>
            <person name="Mehta A."/>
            <person name="Aluvathingal J."/>
            <person name="Nadendla S."/>
            <person name="Myers T."/>
            <person name="Yan Y."/>
            <person name="Sichtig H."/>
        </authorList>
    </citation>
    <scope>NUCLEOTIDE SEQUENCE [LARGE SCALE GENOMIC DNA]</scope>
    <source>
        <strain evidence="2 3">FDAARGOS_1049</strain>
    </source>
</reference>
<dbReference type="Gene3D" id="2.40.110.10">
    <property type="entry name" value="Butyryl-CoA Dehydrogenase, subunit A, domain 2"/>
    <property type="match status" value="1"/>
</dbReference>
<accession>A0A7T4N445</accession>
<dbReference type="InterPro" id="IPR037069">
    <property type="entry name" value="AcylCoA_DH/ox_N_sf"/>
</dbReference>
<dbReference type="AlphaFoldDB" id="A0A7T4N445"/>
<dbReference type="SUPFAM" id="SSF47203">
    <property type="entry name" value="Acyl-CoA dehydrogenase C-terminal domain-like"/>
    <property type="match status" value="1"/>
</dbReference>
<sequence length="423" mass="44333">MNAPLPDAAPAATPAPDGAEAAVVLTTVEAEPGWRAAAHRCTAVAAQFADAVDREARFPSEAFDALKRERLLSAMVPAACGGAGLSLADIGAICETLAQGCASTAMIYAMHQIQVACIEAHRGESAWHARLLAQLVEHQWLLASATSEETIGGNMRTSACSVELDGPSFRIEKLAPTISYGAHADGILVTARRTAESPAADQVLIVALRENTQLEKRGGWDALGMRGTCSEGFRLVATGLAEQILATPFAEIADQTMLPVSHTLWASVWTGIASDAVNRAKAFFRAQARATPGSIPPSGVRLADAVGLLQMMQARLSVALEAARAAHQARHDGPQADAPLAALLGFASDMNTLKTSISTTALQVVQQVLMICGMAGYKNGTPYSVGRHLRDLHSAPLMINNDRIAQNTASLLLAQRPAAPGKA</sequence>
<evidence type="ECO:0000259" key="1">
    <source>
        <dbReference type="Pfam" id="PF02771"/>
    </source>
</evidence>
<gene>
    <name evidence="2" type="ORF">I6I06_05350</name>
</gene>
<dbReference type="EMBL" id="CP066075">
    <property type="protein sequence ID" value="QQC64902.1"/>
    <property type="molecule type" value="Genomic_DNA"/>
</dbReference>
<dbReference type="KEGG" id="pgis:I6I06_05350"/>
<dbReference type="GO" id="GO:0050660">
    <property type="term" value="F:flavin adenine dinucleotide binding"/>
    <property type="evidence" value="ECO:0007669"/>
    <property type="project" value="InterPro"/>
</dbReference>
<dbReference type="InterPro" id="IPR036250">
    <property type="entry name" value="AcylCo_DH-like_C"/>
</dbReference>
<dbReference type="PANTHER" id="PTHR43884">
    <property type="entry name" value="ACYL-COA DEHYDROGENASE"/>
    <property type="match status" value="1"/>
</dbReference>
<dbReference type="InterPro" id="IPR013786">
    <property type="entry name" value="AcylCoA_DH/ox_N"/>
</dbReference>
<feature type="domain" description="Acyl-CoA dehydrogenase/oxidase N-terminal" evidence="1">
    <location>
        <begin position="41"/>
        <end position="137"/>
    </location>
</feature>
<dbReference type="InterPro" id="IPR046373">
    <property type="entry name" value="Acyl-CoA_Oxase/DH_mid-dom_sf"/>
</dbReference>
<protein>
    <submittedName>
        <fullName evidence="2">Acyl-CoA/acyl-ACP dehydrogenase</fullName>
    </submittedName>
</protein>
<name>A0A7T4N445_9BURK</name>
<dbReference type="Gene3D" id="1.10.540.10">
    <property type="entry name" value="Acyl-CoA dehydrogenase/oxidase, N-terminal domain"/>
    <property type="match status" value="1"/>
</dbReference>